<evidence type="ECO:0000313" key="1">
    <source>
        <dbReference type="EMBL" id="MBD7967704.1"/>
    </source>
</evidence>
<sequence length="142" mass="16550">MMQHWIGRRVIVDRMDGRKDPVQGILLKWDDEAQLVVVGAKRIKIPFAQIARIHALPEDAHGRGKRKARSSLHSVGYIMRQPLQFDNAIYFRSAVTIWKGPKLIAYRAVIISHDQTYVELEDGEKFEKELYTFVVRSRRGHR</sequence>
<comment type="caution">
    <text evidence="1">The sequence shown here is derived from an EMBL/GenBank/DDBJ whole genome shotgun (WGS) entry which is preliminary data.</text>
</comment>
<keyword evidence="2" id="KW-1185">Reference proteome</keyword>
<dbReference type="RefSeq" id="WP_191798947.1">
    <property type="nucleotide sequence ID" value="NZ_JACSQL010000002.1"/>
</dbReference>
<gene>
    <name evidence="1" type="ORF">H9647_06500</name>
</gene>
<name>A0ABR8SW18_9BACL</name>
<dbReference type="Proteomes" id="UP000608071">
    <property type="component" value="Unassembled WGS sequence"/>
</dbReference>
<accession>A0ABR8SW18</accession>
<organism evidence="1 2">
    <name type="scientific">Paenibacillus gallinarum</name>
    <dbReference type="NCBI Taxonomy" id="2762232"/>
    <lineage>
        <taxon>Bacteria</taxon>
        <taxon>Bacillati</taxon>
        <taxon>Bacillota</taxon>
        <taxon>Bacilli</taxon>
        <taxon>Bacillales</taxon>
        <taxon>Paenibacillaceae</taxon>
        <taxon>Paenibacillus</taxon>
    </lineage>
</organism>
<proteinExistence type="predicted"/>
<reference evidence="1 2" key="1">
    <citation type="submission" date="2020-08" db="EMBL/GenBank/DDBJ databases">
        <title>A Genomic Blueprint of the Chicken Gut Microbiome.</title>
        <authorList>
            <person name="Gilroy R."/>
            <person name="Ravi A."/>
            <person name="Getino M."/>
            <person name="Pursley I."/>
            <person name="Horton D.L."/>
            <person name="Alikhan N.-F."/>
            <person name="Baker D."/>
            <person name="Gharbi K."/>
            <person name="Hall N."/>
            <person name="Watson M."/>
            <person name="Adriaenssens E.M."/>
            <person name="Foster-Nyarko E."/>
            <person name="Jarju S."/>
            <person name="Secka A."/>
            <person name="Antonio M."/>
            <person name="Oren A."/>
            <person name="Chaudhuri R."/>
            <person name="La Ragione R.M."/>
            <person name="Hildebrand F."/>
            <person name="Pallen M.J."/>
        </authorList>
    </citation>
    <scope>NUCLEOTIDE SEQUENCE [LARGE SCALE GENOMIC DNA]</scope>
    <source>
        <strain evidence="1 2">Sa2BVA9</strain>
    </source>
</reference>
<evidence type="ECO:0000313" key="2">
    <source>
        <dbReference type="Proteomes" id="UP000608071"/>
    </source>
</evidence>
<dbReference type="EMBL" id="JACSQL010000002">
    <property type="protein sequence ID" value="MBD7967704.1"/>
    <property type="molecule type" value="Genomic_DNA"/>
</dbReference>
<protein>
    <submittedName>
        <fullName evidence="1">Uncharacterized protein</fullName>
    </submittedName>
</protein>